<dbReference type="SMART" id="SM00256">
    <property type="entry name" value="FBOX"/>
    <property type="match status" value="1"/>
</dbReference>
<dbReference type="OrthoDB" id="3695298at2759"/>
<name>A0A6A5KMG6_9PLEO</name>
<dbReference type="PROSITE" id="PS50181">
    <property type="entry name" value="FBOX"/>
    <property type="match status" value="1"/>
</dbReference>
<dbReference type="Pfam" id="PF12937">
    <property type="entry name" value="F-box-like"/>
    <property type="match status" value="1"/>
</dbReference>
<evidence type="ECO:0000259" key="1">
    <source>
        <dbReference type="PROSITE" id="PS50181"/>
    </source>
</evidence>
<dbReference type="InterPro" id="IPR036047">
    <property type="entry name" value="F-box-like_dom_sf"/>
</dbReference>
<dbReference type="Gene3D" id="1.20.1280.50">
    <property type="match status" value="1"/>
</dbReference>
<dbReference type="Proteomes" id="UP000800040">
    <property type="component" value="Unassembled WGS sequence"/>
</dbReference>
<accession>A0A6A5KMG6</accession>
<gene>
    <name evidence="2" type="ORF">BDW02DRAFT_579392</name>
</gene>
<reference evidence="2" key="1">
    <citation type="submission" date="2020-01" db="EMBL/GenBank/DDBJ databases">
        <authorList>
            <consortium name="DOE Joint Genome Institute"/>
            <person name="Haridas S."/>
            <person name="Albert R."/>
            <person name="Binder M."/>
            <person name="Bloem J."/>
            <person name="Labutti K."/>
            <person name="Salamov A."/>
            <person name="Andreopoulos B."/>
            <person name="Baker S.E."/>
            <person name="Barry K."/>
            <person name="Bills G."/>
            <person name="Bluhm B.H."/>
            <person name="Cannon C."/>
            <person name="Castanera R."/>
            <person name="Culley D.E."/>
            <person name="Daum C."/>
            <person name="Ezra D."/>
            <person name="Gonzalez J.B."/>
            <person name="Henrissat B."/>
            <person name="Kuo A."/>
            <person name="Liang C."/>
            <person name="Lipzen A."/>
            <person name="Lutzoni F."/>
            <person name="Magnuson J."/>
            <person name="Mondo S."/>
            <person name="Nolan M."/>
            <person name="Ohm R."/>
            <person name="Pangilinan J."/>
            <person name="Park H.-J."/>
            <person name="Ramirez L."/>
            <person name="Alfaro M."/>
            <person name="Sun H."/>
            <person name="Tritt A."/>
            <person name="Yoshinaga Y."/>
            <person name="Zwiers L.-H."/>
            <person name="Turgeon B.G."/>
            <person name="Goodwin S.B."/>
            <person name="Spatafora J.W."/>
            <person name="Crous P.W."/>
            <person name="Grigoriev I.V."/>
        </authorList>
    </citation>
    <scope>NUCLEOTIDE SEQUENCE</scope>
    <source>
        <strain evidence="2">P77</strain>
    </source>
</reference>
<proteinExistence type="predicted"/>
<evidence type="ECO:0000313" key="2">
    <source>
        <dbReference type="EMBL" id="KAF1834713.1"/>
    </source>
</evidence>
<keyword evidence="3" id="KW-1185">Reference proteome</keyword>
<dbReference type="SUPFAM" id="SSF81383">
    <property type="entry name" value="F-box domain"/>
    <property type="match status" value="1"/>
</dbReference>
<dbReference type="InterPro" id="IPR001810">
    <property type="entry name" value="F-box_dom"/>
</dbReference>
<organism evidence="2 3">
    <name type="scientific">Decorospora gaudefroyi</name>
    <dbReference type="NCBI Taxonomy" id="184978"/>
    <lineage>
        <taxon>Eukaryota</taxon>
        <taxon>Fungi</taxon>
        <taxon>Dikarya</taxon>
        <taxon>Ascomycota</taxon>
        <taxon>Pezizomycotina</taxon>
        <taxon>Dothideomycetes</taxon>
        <taxon>Pleosporomycetidae</taxon>
        <taxon>Pleosporales</taxon>
        <taxon>Pleosporineae</taxon>
        <taxon>Pleosporaceae</taxon>
        <taxon>Decorospora</taxon>
    </lineage>
</organism>
<evidence type="ECO:0000313" key="3">
    <source>
        <dbReference type="Proteomes" id="UP000800040"/>
    </source>
</evidence>
<protein>
    <recommendedName>
        <fullName evidence="1">F-box domain-containing protein</fullName>
    </recommendedName>
</protein>
<dbReference type="AlphaFoldDB" id="A0A6A5KMG6"/>
<feature type="domain" description="F-box" evidence="1">
    <location>
        <begin position="51"/>
        <end position="97"/>
    </location>
</feature>
<sequence>MASAKSPIVIPSDDSDAPLPSYLRRHVHLGFNQEDVAALLSSIESSQSSSTCTLAHLPAELLLQILEYVPVDYILDWRLVCRGFRDAIDGRVLYHHLRRTELVGYMGARDSRPMEFLDDSDYESIHLLRARFQRVERITEPASDTERSNPVWNGAKGVFKIDDEWFRAFHHVGGAAAGPGDTIEDADPRWLNTLDRLELHRPEEGFGTLRWCIRLDHAVLDLDFPVEGGRTHFGFDPNLHTGLVTIEWRGMLLRFLKTERALRRLLDLKRDSEFSFSHVEDCLRAVRRQRLLASLDSDNKVDRHIKWSLRLLRPLFGKPRHEHQMTLEDVENDAVGLLLLLRREAAMSTQQVAYLRQLGSDNLAMEAELLELDQAFGEFKSYLSMPGFQTSLLIPIVNRGRIPKNPIAWPDDLRIRIEQQVEQWKSQKRTIEQMMTLLEASNTAMAVPDDSFDSLGSDDF</sequence>
<dbReference type="EMBL" id="ML975298">
    <property type="protein sequence ID" value="KAF1834713.1"/>
    <property type="molecule type" value="Genomic_DNA"/>
</dbReference>